<feature type="domain" description="Alanine racemase N-terminal" evidence="4">
    <location>
        <begin position="39"/>
        <end position="238"/>
    </location>
</feature>
<comment type="caution">
    <text evidence="5">The sequence shown here is derived from an EMBL/GenBank/DDBJ whole genome shotgun (WGS) entry which is preliminary data.</text>
</comment>
<comment type="function">
    <text evidence="2">Pyridoxal 5'-phosphate (PLP)-binding protein, which is involved in PLP homeostasis.</text>
</comment>
<dbReference type="Proteomes" id="UP000767854">
    <property type="component" value="Unassembled WGS sequence"/>
</dbReference>
<dbReference type="EMBL" id="JAFBDT010000001">
    <property type="protein sequence ID" value="MBM7560512.1"/>
    <property type="molecule type" value="Genomic_DNA"/>
</dbReference>
<reference evidence="5 6" key="1">
    <citation type="submission" date="2021-01" db="EMBL/GenBank/DDBJ databases">
        <title>Genomic Encyclopedia of Type Strains, Phase IV (KMG-IV): sequencing the most valuable type-strain genomes for metagenomic binning, comparative biology and taxonomic classification.</title>
        <authorList>
            <person name="Goeker M."/>
        </authorList>
    </citation>
    <scope>NUCLEOTIDE SEQUENCE [LARGE SCALE GENOMIC DNA]</scope>
    <source>
        <strain evidence="5 6">DSM 24436</strain>
    </source>
</reference>
<dbReference type="PANTHER" id="PTHR10146">
    <property type="entry name" value="PROLINE SYNTHETASE CO-TRANSCRIBED BACTERIAL HOMOLOG PROTEIN"/>
    <property type="match status" value="1"/>
</dbReference>
<accession>A0ABS2MM90</accession>
<keyword evidence="1 2" id="KW-0663">Pyridoxal phosphate</keyword>
<organism evidence="5 6">
    <name type="scientific">Fusibacter tunisiensis</name>
    <dbReference type="NCBI Taxonomy" id="1008308"/>
    <lineage>
        <taxon>Bacteria</taxon>
        <taxon>Bacillati</taxon>
        <taxon>Bacillota</taxon>
        <taxon>Clostridia</taxon>
        <taxon>Eubacteriales</taxon>
        <taxon>Eubacteriales Family XII. Incertae Sedis</taxon>
        <taxon>Fusibacter</taxon>
    </lineage>
</organism>
<evidence type="ECO:0000256" key="2">
    <source>
        <dbReference type="HAMAP-Rule" id="MF_02087"/>
    </source>
</evidence>
<dbReference type="PANTHER" id="PTHR10146:SF14">
    <property type="entry name" value="PYRIDOXAL PHOSPHATE HOMEOSTASIS PROTEIN"/>
    <property type="match status" value="1"/>
</dbReference>
<keyword evidence="6" id="KW-1185">Reference proteome</keyword>
<comment type="similarity">
    <text evidence="2 3">Belongs to the pyridoxal phosphate-binding protein YggS/PROSC family.</text>
</comment>
<feature type="modified residue" description="N6-(pyridoxal phosphate)lysine" evidence="2">
    <location>
        <position position="47"/>
    </location>
</feature>
<evidence type="ECO:0000259" key="4">
    <source>
        <dbReference type="Pfam" id="PF01168"/>
    </source>
</evidence>
<dbReference type="HAMAP" id="MF_02087">
    <property type="entry name" value="PLP_homeostasis"/>
    <property type="match status" value="1"/>
</dbReference>
<dbReference type="InterPro" id="IPR029066">
    <property type="entry name" value="PLP-binding_barrel"/>
</dbReference>
<name>A0ABS2MM90_9FIRM</name>
<proteinExistence type="inferred from homology"/>
<dbReference type="InterPro" id="IPR011078">
    <property type="entry name" value="PyrdxlP_homeostasis"/>
</dbReference>
<dbReference type="CDD" id="cd00635">
    <property type="entry name" value="PLPDE_III_YBL036c_like"/>
    <property type="match status" value="1"/>
</dbReference>
<dbReference type="SUPFAM" id="SSF51419">
    <property type="entry name" value="PLP-binding barrel"/>
    <property type="match status" value="1"/>
</dbReference>
<dbReference type="RefSeq" id="WP_204661011.1">
    <property type="nucleotide sequence ID" value="NZ_JAFBDT010000001.1"/>
</dbReference>
<dbReference type="NCBIfam" id="TIGR00044">
    <property type="entry name" value="YggS family pyridoxal phosphate-dependent enzyme"/>
    <property type="match status" value="1"/>
</dbReference>
<evidence type="ECO:0000313" key="6">
    <source>
        <dbReference type="Proteomes" id="UP000767854"/>
    </source>
</evidence>
<dbReference type="InterPro" id="IPR001608">
    <property type="entry name" value="Ala_racemase_N"/>
</dbReference>
<evidence type="ECO:0000256" key="1">
    <source>
        <dbReference type="ARBA" id="ARBA00022898"/>
    </source>
</evidence>
<gene>
    <name evidence="5" type="ORF">JOC49_000021</name>
</gene>
<protein>
    <recommendedName>
        <fullName evidence="2">Pyridoxal phosphate homeostasis protein</fullName>
        <shortName evidence="2">PLP homeostasis protein</shortName>
    </recommendedName>
</protein>
<evidence type="ECO:0000313" key="5">
    <source>
        <dbReference type="EMBL" id="MBM7560512.1"/>
    </source>
</evidence>
<evidence type="ECO:0000256" key="3">
    <source>
        <dbReference type="RuleBase" id="RU004514"/>
    </source>
</evidence>
<sequence length="245" mass="27782">MSEITKAANEDYAYLKENIETLNQSIEAACRDSGRKVDEIHLIGVTKTYEPDVINASIRYGIREIAENRVQEITRKFEAISTDVEWHLIGHLQTNKVKYIIDKVKLIHSVDSLKLVEEIQKRAAQINKVQEILIQINIADEEQKFGIQPDDLPQLLESISKMNCVRVVGLMNIAPLVENVENLRADFKQMKRLFDGLEGLGYSNVKSEFLSMGMSNDYRVAIEEGSNMIRVGTAIYGKRNYTGGC</sequence>
<dbReference type="Pfam" id="PF01168">
    <property type="entry name" value="Ala_racemase_N"/>
    <property type="match status" value="1"/>
</dbReference>
<dbReference type="Gene3D" id="3.20.20.10">
    <property type="entry name" value="Alanine racemase"/>
    <property type="match status" value="1"/>
</dbReference>
<dbReference type="PIRSF" id="PIRSF004848">
    <property type="entry name" value="YBL036c_PLPDEIII"/>
    <property type="match status" value="1"/>
</dbReference>